<gene>
    <name evidence="1" type="ORF">LCGC14_0638370</name>
</gene>
<organism evidence="1">
    <name type="scientific">marine sediment metagenome</name>
    <dbReference type="NCBI Taxonomy" id="412755"/>
    <lineage>
        <taxon>unclassified sequences</taxon>
        <taxon>metagenomes</taxon>
        <taxon>ecological metagenomes</taxon>
    </lineage>
</organism>
<evidence type="ECO:0000313" key="1">
    <source>
        <dbReference type="EMBL" id="KKN49872.1"/>
    </source>
</evidence>
<name>A0A0F9RJ88_9ZZZZ</name>
<reference evidence="1" key="1">
    <citation type="journal article" date="2015" name="Nature">
        <title>Complex archaea that bridge the gap between prokaryotes and eukaryotes.</title>
        <authorList>
            <person name="Spang A."/>
            <person name="Saw J.H."/>
            <person name="Jorgensen S.L."/>
            <person name="Zaremba-Niedzwiedzka K."/>
            <person name="Martijn J."/>
            <person name="Lind A.E."/>
            <person name="van Eijk R."/>
            <person name="Schleper C."/>
            <person name="Guy L."/>
            <person name="Ettema T.J."/>
        </authorList>
    </citation>
    <scope>NUCLEOTIDE SEQUENCE</scope>
</reference>
<dbReference type="AlphaFoldDB" id="A0A0F9RJ88"/>
<sequence>MDKNNLKPWSYYEEILKEYYFNDKLGPPYGLKAGVILSDKKDPVGARNLRNQLLFCWNL</sequence>
<protein>
    <submittedName>
        <fullName evidence="1">Uncharacterized protein</fullName>
    </submittedName>
</protein>
<accession>A0A0F9RJ88</accession>
<comment type="caution">
    <text evidence="1">The sequence shown here is derived from an EMBL/GenBank/DDBJ whole genome shotgun (WGS) entry which is preliminary data.</text>
</comment>
<proteinExistence type="predicted"/>
<dbReference type="EMBL" id="LAZR01001146">
    <property type="protein sequence ID" value="KKN49872.1"/>
    <property type="molecule type" value="Genomic_DNA"/>
</dbReference>